<dbReference type="AlphaFoldDB" id="A0A9W4GQQ0"/>
<reference evidence="1" key="1">
    <citation type="submission" date="2021-05" db="EMBL/GenBank/DDBJ databases">
        <authorList>
            <person name="Arsene-Ploetze F."/>
        </authorList>
    </citation>
    <scope>NUCLEOTIDE SEQUENCE</scope>
    <source>
        <strain evidence="1">DSM 42138</strain>
    </source>
</reference>
<dbReference type="Proteomes" id="UP001152519">
    <property type="component" value="Unassembled WGS sequence"/>
</dbReference>
<dbReference type="RefSeq" id="WP_251487992.1">
    <property type="nucleotide sequence ID" value="NZ_CAJSLV010000047.1"/>
</dbReference>
<evidence type="ECO:0000313" key="1">
    <source>
        <dbReference type="EMBL" id="CAG6392894.1"/>
    </source>
</evidence>
<accession>A0A9W4GQQ0</accession>
<comment type="caution">
    <text evidence="1">The sequence shown here is derived from an EMBL/GenBank/DDBJ whole genome shotgun (WGS) entry which is preliminary data.</text>
</comment>
<gene>
    <name evidence="1" type="ORF">SCOCK_190061</name>
</gene>
<dbReference type="InterPro" id="IPR011749">
    <property type="entry name" value="CHP02243"/>
</dbReference>
<dbReference type="EMBL" id="CAJSLV010000047">
    <property type="protein sequence ID" value="CAG6392894.1"/>
    <property type="molecule type" value="Genomic_DNA"/>
</dbReference>
<organism evidence="1 2">
    <name type="scientific">Actinacidiphila cocklensis</name>
    <dbReference type="NCBI Taxonomy" id="887465"/>
    <lineage>
        <taxon>Bacteria</taxon>
        <taxon>Bacillati</taxon>
        <taxon>Actinomycetota</taxon>
        <taxon>Actinomycetes</taxon>
        <taxon>Kitasatosporales</taxon>
        <taxon>Streptomycetaceae</taxon>
        <taxon>Actinacidiphila</taxon>
    </lineage>
</organism>
<dbReference type="NCBIfam" id="TIGR02243">
    <property type="entry name" value="putative baseplate assembly protein"/>
    <property type="match status" value="1"/>
</dbReference>
<sequence>MTLPAPNLDDRTFQQLVDQAKQLVQQRCPEWSDHNVSDPGVTLIEAFATMVDQLIYRLNRVPEKNYLAFLDLIGVRLFPPTAARTDVTLWLSAPQPDTVRVPAGTQVATVRTETQEAVVFSTARDLAVVPCERAYLATGTAGGSITDRTAELRLGRDVPCFGATPQPGDCLYVGLSAAVPGCAVVLRLDCQVHGVGVDPTDPPLRWEALCGDEWLPCEVDKDDTGGFNKAGEVVLHVPEGHAAAVRAGVTAGWVRCRLVPAGQGRPTYVAPPTVRQASAFTIGGTVEALHAESVAAEVLGAAEGLPGQTFYVARPPVEPTGAPFVVEVAEGDGWARWQQVDDFAHSTWSDRHFTLDPGSGRVDFGPAVHQPDGTVRLFGAVPPKDATVRVRGYRTGGGRRGNVSRGSLRIMRSSVPFVARVENRRAAVGGVDGETVANARVRGPLTLRTLHRAVVAEDYERLAREVAPGVARVRCLSAAASGEDPEEAAGGVRLLVVPAGRGDAQGRIDFPELEPPTDMLSSIASYLHDRCPIGTRLNVEPPFYQGMTVAARVQAVPGTPTGPLRDAALAALYHHFSPLTGGTDDQGWPFGRPVHAGEVFAVLQRVPGVELVEDVKLFPADPYTGERTDPVDRLELAPNSLVFSYSHDVQVQVR</sequence>
<protein>
    <submittedName>
        <fullName evidence="1">Baseplate_J domain-containing protein</fullName>
    </submittedName>
</protein>
<keyword evidence="2" id="KW-1185">Reference proteome</keyword>
<proteinExistence type="predicted"/>
<evidence type="ECO:0000313" key="2">
    <source>
        <dbReference type="Proteomes" id="UP001152519"/>
    </source>
</evidence>
<name>A0A9W4GQQ0_9ACTN</name>